<protein>
    <submittedName>
        <fullName evidence="2">Uncharacterized protein</fullName>
    </submittedName>
</protein>
<evidence type="ECO:0000313" key="5">
    <source>
        <dbReference type="Proteomes" id="UP000808906"/>
    </source>
</evidence>
<feature type="region of interest" description="Disordered" evidence="1">
    <location>
        <begin position="177"/>
        <end position="200"/>
    </location>
</feature>
<proteinExistence type="predicted"/>
<evidence type="ECO:0000313" key="2">
    <source>
        <dbReference type="EMBL" id="MBM4568875.1"/>
    </source>
</evidence>
<dbReference type="EMBL" id="WVDC01000017">
    <property type="protein sequence ID" value="NKW44144.1"/>
    <property type="molecule type" value="Genomic_DNA"/>
</dbReference>
<organism evidence="2 5">
    <name type="scientific">Rhodococcus hoagii</name>
    <name type="common">Corynebacterium equii</name>
    <dbReference type="NCBI Taxonomy" id="43767"/>
    <lineage>
        <taxon>Bacteria</taxon>
        <taxon>Bacillati</taxon>
        <taxon>Actinomycetota</taxon>
        <taxon>Actinomycetes</taxon>
        <taxon>Mycobacteriales</taxon>
        <taxon>Nocardiaceae</taxon>
        <taxon>Prescottella</taxon>
    </lineage>
</organism>
<evidence type="ECO:0000313" key="4">
    <source>
        <dbReference type="EMBL" id="NKW44144.1"/>
    </source>
</evidence>
<dbReference type="Proteomes" id="UP000608063">
    <property type="component" value="Unassembled WGS sequence"/>
</dbReference>
<accession>A0A9Q2S9Q8</accession>
<reference evidence="3" key="2">
    <citation type="journal article" date="2020" name="Environ. Microbiol.">
        <title>The novel and transferable erm(51) gene confers Macrolides, Lincosamides, and Streptogramins B (MLSB) resistance to clonal Rhodococcus equi in the environment.</title>
        <authorList>
            <person name="Huber L."/>
            <person name="Giguere S."/>
            <person name="Slovis N.M."/>
            <person name="Alvarez-Narvaez S."/>
            <person name="Hart K.A."/>
            <person name="Greiter M."/>
            <person name="Morris E.R.A."/>
            <person name="Cohen N.D."/>
        </authorList>
    </citation>
    <scope>NUCLEOTIDE SEQUENCE</scope>
    <source>
        <strain evidence="3">Lh_116_1</strain>
        <strain evidence="4">Lh_16_1</strain>
    </source>
</reference>
<dbReference type="Proteomes" id="UP000808906">
    <property type="component" value="Unassembled WGS sequence"/>
</dbReference>
<dbReference type="EMBL" id="WVBC01000044">
    <property type="protein sequence ID" value="NKT81911.1"/>
    <property type="molecule type" value="Genomic_DNA"/>
</dbReference>
<name>A0A9Q2S9Q8_RHOHA</name>
<sequence>MTSAYADNHRAAQLPDGPRIPGATMPPAADCAPIWNGPVERDELTPARPLVWLLGASGGCGVSSLTRSIAYAGDCQRAWPGYIGDFADADSPLVVIVCRTTMHSVQRAHSLLLQHAAGGTPDGTQILGVVMVADTDRRLSSPVKIRKAVVESLAGTAWHVPWLEPWRITPPRDLPEWSPSSALPADKRAARDPSQYPLPPVISLHDQIRAAAAARIKEISSHTK</sequence>
<dbReference type="RefSeq" id="WP_202979210.1">
    <property type="nucleotide sequence ID" value="NZ_CP095479.1"/>
</dbReference>
<dbReference type="Proteomes" id="UP000603463">
    <property type="component" value="Unassembled WGS sequence"/>
</dbReference>
<feature type="region of interest" description="Disordered" evidence="1">
    <location>
        <begin position="1"/>
        <end position="25"/>
    </location>
</feature>
<reference evidence="2" key="1">
    <citation type="submission" date="2019-11" db="EMBL/GenBank/DDBJ databases">
        <title>Spread of Macrolides and rifampicin resistant Rhodococcus equi in clinical isolates in the USA.</title>
        <authorList>
            <person name="Alvarez-Narvaez S."/>
            <person name="Huber L."/>
            <person name="Cohen N.D."/>
            <person name="Slovis N."/>
            <person name="Greiter M."/>
            <person name="Giguere S."/>
            <person name="Hart K."/>
        </authorList>
    </citation>
    <scope>NUCLEOTIDE SEQUENCE</scope>
    <source>
        <strain evidence="2">Lh_17</strain>
    </source>
</reference>
<evidence type="ECO:0000256" key="1">
    <source>
        <dbReference type="SAM" id="MobiDB-lite"/>
    </source>
</evidence>
<gene>
    <name evidence="2" type="ORF">GS441_26735</name>
    <name evidence="3" type="ORF">GS882_28215</name>
    <name evidence="4" type="ORF">GS947_21920</name>
</gene>
<dbReference type="AlphaFoldDB" id="A0A9Q2S9Q8"/>
<dbReference type="EMBL" id="WUXR01000025">
    <property type="protein sequence ID" value="MBM4568875.1"/>
    <property type="molecule type" value="Genomic_DNA"/>
</dbReference>
<comment type="caution">
    <text evidence="2">The sequence shown here is derived from an EMBL/GenBank/DDBJ whole genome shotgun (WGS) entry which is preliminary data.</text>
</comment>
<evidence type="ECO:0000313" key="3">
    <source>
        <dbReference type="EMBL" id="NKT81911.1"/>
    </source>
</evidence>